<dbReference type="EMBL" id="FMAY01000001">
    <property type="protein sequence ID" value="SCB77760.1"/>
    <property type="molecule type" value="Genomic_DNA"/>
</dbReference>
<name>A0A1C3Z637_9ENTR</name>
<keyword evidence="3" id="KW-1185">Reference proteome</keyword>
<evidence type="ECO:0000256" key="1">
    <source>
        <dbReference type="SAM" id="Phobius"/>
    </source>
</evidence>
<evidence type="ECO:0000313" key="2">
    <source>
        <dbReference type="EMBL" id="SCB77760.1"/>
    </source>
</evidence>
<sequence length="191" mass="21521">MFISTKTRLFLTGGLALLWLFWLMFASRLSHRAYLQADAPDTGAMMTIAALVGLLVAWRLAQKGWRWKSLLLAFSGVFLFIALTLWNAPEAWVRATASERVQSEVMFSIGHPGPPVTRSQHCEAGLRFYDAWLKRPVELCTRDDIVPPGARTVQLEKRVTARGAVFTHYRFISVAGHPQGWWPVSPPTQAR</sequence>
<organism evidence="2 3">
    <name type="scientific">Kosakonia oryzendophytica</name>
    <dbReference type="NCBI Taxonomy" id="1005665"/>
    <lineage>
        <taxon>Bacteria</taxon>
        <taxon>Pseudomonadati</taxon>
        <taxon>Pseudomonadota</taxon>
        <taxon>Gammaproteobacteria</taxon>
        <taxon>Enterobacterales</taxon>
        <taxon>Enterobacteriaceae</taxon>
        <taxon>Kosakonia</taxon>
    </lineage>
</organism>
<gene>
    <name evidence="2" type="ORF">GA0061071_101385</name>
</gene>
<protein>
    <submittedName>
        <fullName evidence="2">Uncharacterized protein</fullName>
    </submittedName>
</protein>
<keyword evidence="1" id="KW-0472">Membrane</keyword>
<reference evidence="3" key="1">
    <citation type="submission" date="2016-08" db="EMBL/GenBank/DDBJ databases">
        <authorList>
            <person name="Varghese N."/>
            <person name="Submissions Spin"/>
        </authorList>
    </citation>
    <scope>NUCLEOTIDE SEQUENCE [LARGE SCALE GENOMIC DNA]</scope>
    <source>
        <strain evidence="3">REICA_082</strain>
    </source>
</reference>
<keyword evidence="1" id="KW-1133">Transmembrane helix</keyword>
<keyword evidence="1" id="KW-0812">Transmembrane</keyword>
<dbReference type="RefSeq" id="WP_245191392.1">
    <property type="nucleotide sequence ID" value="NZ_FMAY01000001.1"/>
</dbReference>
<evidence type="ECO:0000313" key="3">
    <source>
        <dbReference type="Proteomes" id="UP000198975"/>
    </source>
</evidence>
<feature type="transmembrane region" description="Helical" evidence="1">
    <location>
        <begin position="70"/>
        <end position="88"/>
    </location>
</feature>
<dbReference type="AlphaFoldDB" id="A0A1C3Z637"/>
<accession>A0A1C3Z637</accession>
<proteinExistence type="predicted"/>
<dbReference type="Proteomes" id="UP000198975">
    <property type="component" value="Unassembled WGS sequence"/>
</dbReference>
<feature type="transmembrane region" description="Helical" evidence="1">
    <location>
        <begin position="42"/>
        <end position="58"/>
    </location>
</feature>